<gene>
    <name evidence="11" type="ORF">RY831_05385</name>
</gene>
<sequence length="960" mass="108284">MPRSRQPFSPFAAAVLALLAGLIATFVLFAGIRRLEHDKIELEFQQRANIRILTIQQQLDQTIHTLRVLNQAFVSFQDVSREQFRNFSQPLLQRHSYIQALNFHRVVDAEGRDAYELEMRRVYPDYVMRQMKDGRLVPAEAARQHLIVDYVEPLRGNEAALGLDVAPNTHLAEAVRWATDSGQPTSTALLTLAQGGGRQTGFLVVMPLYRHGMPTDTVDERRAAFIGDTAAVFKAEVLVEKILSESGMLNDPSLSISVYASSDIDDRNLAFRSGSRPLSRDELAAQSKSPIPHWLFRDQPEPVMHDFDLAGRPWKIAISRQPESFMARHAGSVATLAGGVLMSLLIVGFFHAMSMRSRRVHSLVEQRTAELRLANDRLVEDIAARKRAEDALQLRQRAIEASANAIIITSAAAPNYPIEYVNPAFERITGYSLEDVINRSCSLLWADDRAQPEIQEIIASVRELRETRVTLRTYGKDGRMFWSDAFLAPVRDETGVVNHYVVAINDITATKRYQAELEFQANRDTLTGLANRNLLHDRLRQASAYATRYGHPVWLLFMNLDRFKFVNDTLGHRAGDELLKVVADRLRGAVRETDTIARMSADEFVLILPERTEEHLSPVLVQRIMDAVAQPIVIEGYEFVMGSSIGIAVCPSDGMDADTLIKHAGIAMYRAKETGRNNFQFFTPAMNDHAMERLRIENNLRSALEREEFFLHYQPQVDLATGRVLGMEVLIRWQHPVLGMVPPDRFIELAEEIGLIVPIGAWVLRTACRQCVAWQRAGLGQLRVAVNLSPLQFYQEDLVHTVKGVLAESGLAPHLLELELTESMMMNDIEHAVCILRDLKSIGVHLSIDDFGTGYSSLSYLKRFPIDLLKIDQSFVRDITIDPDDEAIVLSIISLAHSLRLKVIAEGVETEAQLAYLKRHGCDYMQGYYFSRPLPAQAFEQLLRQRRSLSQDTSHLLPLV</sequence>
<dbReference type="InterPro" id="IPR052155">
    <property type="entry name" value="Biofilm_reg_signaling"/>
</dbReference>
<feature type="domain" description="PAS" evidence="6">
    <location>
        <begin position="391"/>
        <end position="453"/>
    </location>
</feature>
<evidence type="ECO:0000259" key="6">
    <source>
        <dbReference type="PROSITE" id="PS50112"/>
    </source>
</evidence>
<dbReference type="Gene3D" id="3.30.450.350">
    <property type="entry name" value="CHASE domain"/>
    <property type="match status" value="1"/>
</dbReference>
<dbReference type="PROSITE" id="PS50112">
    <property type="entry name" value="PAS"/>
    <property type="match status" value="1"/>
</dbReference>
<dbReference type="InterPro" id="IPR035965">
    <property type="entry name" value="PAS-like_dom_sf"/>
</dbReference>
<evidence type="ECO:0000313" key="11">
    <source>
        <dbReference type="EMBL" id="MEC4718570.1"/>
    </source>
</evidence>
<dbReference type="InterPro" id="IPR035919">
    <property type="entry name" value="EAL_sf"/>
</dbReference>
<dbReference type="InterPro" id="IPR043128">
    <property type="entry name" value="Rev_trsase/Diguanyl_cyclase"/>
</dbReference>
<evidence type="ECO:0000259" key="7">
    <source>
        <dbReference type="PROSITE" id="PS50113"/>
    </source>
</evidence>
<dbReference type="NCBIfam" id="TIGR00229">
    <property type="entry name" value="sensory_box"/>
    <property type="match status" value="1"/>
</dbReference>
<dbReference type="SUPFAM" id="SSF55785">
    <property type="entry name" value="PYP-like sensor domain (PAS domain)"/>
    <property type="match status" value="1"/>
</dbReference>
<feature type="transmembrane region" description="Helical" evidence="5">
    <location>
        <begin position="12"/>
        <end position="32"/>
    </location>
</feature>
<dbReference type="PROSITE" id="PS50883">
    <property type="entry name" value="EAL"/>
    <property type="match status" value="1"/>
</dbReference>
<dbReference type="SMART" id="SM00267">
    <property type="entry name" value="GGDEF"/>
    <property type="match status" value="1"/>
</dbReference>
<keyword evidence="2 5" id="KW-0812">Transmembrane</keyword>
<evidence type="ECO:0000313" key="12">
    <source>
        <dbReference type="Proteomes" id="UP001352263"/>
    </source>
</evidence>
<dbReference type="PROSITE" id="PS50839">
    <property type="entry name" value="CHASE"/>
    <property type="match status" value="1"/>
</dbReference>
<dbReference type="SUPFAM" id="SSF55073">
    <property type="entry name" value="Nucleotide cyclase"/>
    <property type="match status" value="1"/>
</dbReference>
<feature type="domain" description="EAL" evidence="9">
    <location>
        <begin position="693"/>
        <end position="947"/>
    </location>
</feature>
<dbReference type="Gene3D" id="3.30.450.20">
    <property type="entry name" value="PAS domain"/>
    <property type="match status" value="1"/>
</dbReference>
<dbReference type="SMART" id="SM00052">
    <property type="entry name" value="EAL"/>
    <property type="match status" value="1"/>
</dbReference>
<dbReference type="PANTHER" id="PTHR44757">
    <property type="entry name" value="DIGUANYLATE CYCLASE DGCP"/>
    <property type="match status" value="1"/>
</dbReference>
<dbReference type="Gene3D" id="3.30.70.270">
    <property type="match status" value="1"/>
</dbReference>
<dbReference type="RefSeq" id="WP_326505304.1">
    <property type="nucleotide sequence ID" value="NZ_JAWIIV010000003.1"/>
</dbReference>
<dbReference type="CDD" id="cd01949">
    <property type="entry name" value="GGDEF"/>
    <property type="match status" value="1"/>
</dbReference>
<evidence type="ECO:0000256" key="4">
    <source>
        <dbReference type="ARBA" id="ARBA00023136"/>
    </source>
</evidence>
<dbReference type="Gene3D" id="3.20.20.450">
    <property type="entry name" value="EAL domain"/>
    <property type="match status" value="1"/>
</dbReference>
<dbReference type="PANTHER" id="PTHR44757:SF2">
    <property type="entry name" value="BIOFILM ARCHITECTURE MAINTENANCE PROTEIN MBAA"/>
    <property type="match status" value="1"/>
</dbReference>
<protein>
    <submittedName>
        <fullName evidence="11">EAL domain-containing protein</fullName>
    </submittedName>
</protein>
<accession>A0ABU6J5D7</accession>
<reference evidence="11 12" key="1">
    <citation type="submission" date="2023-10" db="EMBL/GenBank/DDBJ databases">
        <title>Noviherbaspirillum sp. CPCC 100848 genome assembly.</title>
        <authorList>
            <person name="Li X.Y."/>
            <person name="Fang X.M."/>
        </authorList>
    </citation>
    <scope>NUCLEOTIDE SEQUENCE [LARGE SCALE GENOMIC DNA]</scope>
    <source>
        <strain evidence="11 12">CPCC 100848</strain>
    </source>
</reference>
<comment type="subcellular location">
    <subcellularLocation>
        <location evidence="1">Membrane</location>
    </subcellularLocation>
</comment>
<dbReference type="PROSITE" id="PS50887">
    <property type="entry name" value="GGDEF"/>
    <property type="match status" value="1"/>
</dbReference>
<dbReference type="CDD" id="cd01948">
    <property type="entry name" value="EAL"/>
    <property type="match status" value="1"/>
</dbReference>
<dbReference type="SMART" id="SM00091">
    <property type="entry name" value="PAS"/>
    <property type="match status" value="1"/>
</dbReference>
<proteinExistence type="predicted"/>
<dbReference type="Pfam" id="PF03924">
    <property type="entry name" value="CHASE"/>
    <property type="match status" value="1"/>
</dbReference>
<dbReference type="Pfam" id="PF13426">
    <property type="entry name" value="PAS_9"/>
    <property type="match status" value="1"/>
</dbReference>
<dbReference type="SMART" id="SM01079">
    <property type="entry name" value="CHASE"/>
    <property type="match status" value="1"/>
</dbReference>
<dbReference type="Pfam" id="PF00990">
    <property type="entry name" value="GGDEF"/>
    <property type="match status" value="1"/>
</dbReference>
<organism evidence="11 12">
    <name type="scientific">Noviherbaspirillum album</name>
    <dbReference type="NCBI Taxonomy" id="3080276"/>
    <lineage>
        <taxon>Bacteria</taxon>
        <taxon>Pseudomonadati</taxon>
        <taxon>Pseudomonadota</taxon>
        <taxon>Betaproteobacteria</taxon>
        <taxon>Burkholderiales</taxon>
        <taxon>Oxalobacteraceae</taxon>
        <taxon>Noviherbaspirillum</taxon>
    </lineage>
</organism>
<dbReference type="PROSITE" id="PS50113">
    <property type="entry name" value="PAC"/>
    <property type="match status" value="1"/>
</dbReference>
<dbReference type="InterPro" id="IPR000160">
    <property type="entry name" value="GGDEF_dom"/>
</dbReference>
<keyword evidence="4 5" id="KW-0472">Membrane</keyword>
<evidence type="ECO:0000256" key="5">
    <source>
        <dbReference type="SAM" id="Phobius"/>
    </source>
</evidence>
<feature type="domain" description="GGDEF" evidence="10">
    <location>
        <begin position="551"/>
        <end position="684"/>
    </location>
</feature>
<dbReference type="Proteomes" id="UP001352263">
    <property type="component" value="Unassembled WGS sequence"/>
</dbReference>
<evidence type="ECO:0000259" key="10">
    <source>
        <dbReference type="PROSITE" id="PS50887"/>
    </source>
</evidence>
<evidence type="ECO:0000256" key="1">
    <source>
        <dbReference type="ARBA" id="ARBA00004370"/>
    </source>
</evidence>
<dbReference type="InterPro" id="IPR000014">
    <property type="entry name" value="PAS"/>
</dbReference>
<dbReference type="InterPro" id="IPR000700">
    <property type="entry name" value="PAS-assoc_C"/>
</dbReference>
<name>A0ABU6J5D7_9BURK</name>
<evidence type="ECO:0000256" key="2">
    <source>
        <dbReference type="ARBA" id="ARBA00022692"/>
    </source>
</evidence>
<dbReference type="Pfam" id="PF00563">
    <property type="entry name" value="EAL"/>
    <property type="match status" value="1"/>
</dbReference>
<dbReference type="EMBL" id="JAWIIV010000003">
    <property type="protein sequence ID" value="MEC4718570.1"/>
    <property type="molecule type" value="Genomic_DNA"/>
</dbReference>
<dbReference type="InterPro" id="IPR001633">
    <property type="entry name" value="EAL_dom"/>
</dbReference>
<evidence type="ECO:0000256" key="3">
    <source>
        <dbReference type="ARBA" id="ARBA00022989"/>
    </source>
</evidence>
<dbReference type="InterPro" id="IPR029787">
    <property type="entry name" value="Nucleotide_cyclase"/>
</dbReference>
<feature type="domain" description="PAC" evidence="7">
    <location>
        <begin position="465"/>
        <end position="519"/>
    </location>
</feature>
<dbReference type="InterPro" id="IPR006189">
    <property type="entry name" value="CHASE_dom"/>
</dbReference>
<evidence type="ECO:0000259" key="9">
    <source>
        <dbReference type="PROSITE" id="PS50883"/>
    </source>
</evidence>
<dbReference type="NCBIfam" id="TIGR00254">
    <property type="entry name" value="GGDEF"/>
    <property type="match status" value="1"/>
</dbReference>
<keyword evidence="3 5" id="KW-1133">Transmembrane helix</keyword>
<dbReference type="SUPFAM" id="SSF141868">
    <property type="entry name" value="EAL domain-like"/>
    <property type="match status" value="1"/>
</dbReference>
<feature type="transmembrane region" description="Helical" evidence="5">
    <location>
        <begin position="330"/>
        <end position="353"/>
    </location>
</feature>
<feature type="domain" description="CHASE" evidence="8">
    <location>
        <begin position="75"/>
        <end position="259"/>
    </location>
</feature>
<comment type="caution">
    <text evidence="11">The sequence shown here is derived from an EMBL/GenBank/DDBJ whole genome shotgun (WGS) entry which is preliminary data.</text>
</comment>
<dbReference type="InterPro" id="IPR042240">
    <property type="entry name" value="CHASE_sf"/>
</dbReference>
<evidence type="ECO:0000259" key="8">
    <source>
        <dbReference type="PROSITE" id="PS50839"/>
    </source>
</evidence>
<keyword evidence="12" id="KW-1185">Reference proteome</keyword>
<dbReference type="CDD" id="cd00130">
    <property type="entry name" value="PAS"/>
    <property type="match status" value="1"/>
</dbReference>